<protein>
    <recommendedName>
        <fullName evidence="4">Outer membrane protein H</fullName>
    </recommendedName>
</protein>
<evidence type="ECO:0000256" key="1">
    <source>
        <dbReference type="ARBA" id="ARBA00009091"/>
    </source>
</evidence>
<dbReference type="GO" id="GO:0050821">
    <property type="term" value="P:protein stabilization"/>
    <property type="evidence" value="ECO:0007669"/>
    <property type="project" value="TreeGrafter"/>
</dbReference>
<sequence>MKKIIAAVALVGALTLPMASYAEKIGFVNVNLLFNEYDKIEGVQKKIEKKFGAKKKTLEKQGEKINAEGKKLKTNELMMTESKLKDATKKLNDMLIKMRDDEIAFKKELQQAQSAEMGKFRNSVSEIIKAYAEDKAYDLILNEGVVFVAPRADVTNDILQIMRKPKSEKKVTKK</sequence>
<dbReference type="GO" id="GO:0051082">
    <property type="term" value="F:unfolded protein binding"/>
    <property type="evidence" value="ECO:0007669"/>
    <property type="project" value="InterPro"/>
</dbReference>
<dbReference type="GO" id="GO:0005829">
    <property type="term" value="C:cytosol"/>
    <property type="evidence" value="ECO:0007669"/>
    <property type="project" value="TreeGrafter"/>
</dbReference>
<dbReference type="PANTHER" id="PTHR35089:SF1">
    <property type="entry name" value="CHAPERONE PROTEIN SKP"/>
    <property type="match status" value="1"/>
</dbReference>
<evidence type="ECO:0008006" key="4">
    <source>
        <dbReference type="Google" id="ProtNLM"/>
    </source>
</evidence>
<dbReference type="EMBL" id="UOFJ01000221">
    <property type="protein sequence ID" value="VAW66482.1"/>
    <property type="molecule type" value="Genomic_DNA"/>
</dbReference>
<dbReference type="SUPFAM" id="SSF111384">
    <property type="entry name" value="OmpH-like"/>
    <property type="match status" value="1"/>
</dbReference>
<evidence type="ECO:0000256" key="2">
    <source>
        <dbReference type="ARBA" id="ARBA00022729"/>
    </source>
</evidence>
<comment type="similarity">
    <text evidence="1">Belongs to the Skp family.</text>
</comment>
<keyword evidence="2" id="KW-0732">Signal</keyword>
<dbReference type="Gene3D" id="3.30.910.20">
    <property type="entry name" value="Skp domain"/>
    <property type="match status" value="1"/>
</dbReference>
<dbReference type="PANTHER" id="PTHR35089">
    <property type="entry name" value="CHAPERONE PROTEIN SKP"/>
    <property type="match status" value="1"/>
</dbReference>
<organism evidence="3">
    <name type="scientific">hydrothermal vent metagenome</name>
    <dbReference type="NCBI Taxonomy" id="652676"/>
    <lineage>
        <taxon>unclassified sequences</taxon>
        <taxon>metagenomes</taxon>
        <taxon>ecological metagenomes</taxon>
    </lineage>
</organism>
<dbReference type="Pfam" id="PF03938">
    <property type="entry name" value="OmpH"/>
    <property type="match status" value="1"/>
</dbReference>
<gene>
    <name evidence="3" type="ORF">MNBD_GAMMA10-3303</name>
</gene>
<dbReference type="InterPro" id="IPR024930">
    <property type="entry name" value="Skp_dom_sf"/>
</dbReference>
<reference evidence="3" key="1">
    <citation type="submission" date="2018-06" db="EMBL/GenBank/DDBJ databases">
        <authorList>
            <person name="Zhirakovskaya E."/>
        </authorList>
    </citation>
    <scope>NUCLEOTIDE SEQUENCE</scope>
</reference>
<accession>A0A3B0XTF2</accession>
<evidence type="ECO:0000313" key="3">
    <source>
        <dbReference type="EMBL" id="VAW66482.1"/>
    </source>
</evidence>
<name>A0A3B0XTF2_9ZZZZ</name>
<dbReference type="InterPro" id="IPR005632">
    <property type="entry name" value="Chaperone_Skp"/>
</dbReference>
<proteinExistence type="inferred from homology"/>
<dbReference type="AlphaFoldDB" id="A0A3B0XTF2"/>
<dbReference type="SMART" id="SM00935">
    <property type="entry name" value="OmpH"/>
    <property type="match status" value="1"/>
</dbReference>